<dbReference type="GO" id="GO:0005634">
    <property type="term" value="C:nucleus"/>
    <property type="evidence" value="ECO:0007669"/>
    <property type="project" value="UniProtKB-SubCell"/>
</dbReference>
<feature type="domain" description="XPG-I" evidence="15">
    <location>
        <begin position="138"/>
        <end position="208"/>
    </location>
</feature>
<dbReference type="Gene3D" id="3.40.50.1010">
    <property type="entry name" value="5'-nuclease"/>
    <property type="match status" value="1"/>
</dbReference>
<dbReference type="InterPro" id="IPR029060">
    <property type="entry name" value="PIN-like_dom_sf"/>
</dbReference>
<comment type="subcellular location">
    <subcellularLocation>
        <location evidence="1 13">Nucleus</location>
    </subcellularLocation>
</comment>
<evidence type="ECO:0000259" key="15">
    <source>
        <dbReference type="SMART" id="SM00484"/>
    </source>
</evidence>
<keyword evidence="12 13" id="KW-0539">Nucleus</keyword>
<dbReference type="InterPro" id="IPR006084">
    <property type="entry name" value="XPG/Rad2"/>
</dbReference>
<dbReference type="GO" id="GO:0006310">
    <property type="term" value="P:DNA recombination"/>
    <property type="evidence" value="ECO:0007669"/>
    <property type="project" value="TreeGrafter"/>
</dbReference>
<evidence type="ECO:0000256" key="12">
    <source>
        <dbReference type="ARBA" id="ARBA00023242"/>
    </source>
</evidence>
<dbReference type="InterPro" id="IPR006085">
    <property type="entry name" value="XPG_DNA_repair_N"/>
</dbReference>
<evidence type="ECO:0000313" key="17">
    <source>
        <dbReference type="EMBL" id="GAT92330.1"/>
    </source>
</evidence>
<dbReference type="VEuPathDB" id="AmoebaDB:EHI_023190"/>
<gene>
    <name evidence="17" type="ORF">CL6EHI_023190</name>
</gene>
<evidence type="ECO:0000256" key="1">
    <source>
        <dbReference type="ARBA" id="ARBA00004123"/>
    </source>
</evidence>
<organism evidence="17 18">
    <name type="scientific">Entamoeba histolytica</name>
    <dbReference type="NCBI Taxonomy" id="5759"/>
    <lineage>
        <taxon>Eukaryota</taxon>
        <taxon>Amoebozoa</taxon>
        <taxon>Evosea</taxon>
        <taxon>Archamoebae</taxon>
        <taxon>Mastigamoebida</taxon>
        <taxon>Entamoebidae</taxon>
        <taxon>Entamoeba</taxon>
    </lineage>
</organism>
<evidence type="ECO:0000256" key="6">
    <source>
        <dbReference type="ARBA" id="ARBA00022801"/>
    </source>
</evidence>
<feature type="region of interest" description="Disordered" evidence="14">
    <location>
        <begin position="373"/>
        <end position="417"/>
    </location>
</feature>
<dbReference type="SMART" id="SM00485">
    <property type="entry name" value="XPGN"/>
    <property type="match status" value="1"/>
</dbReference>
<dbReference type="PROSITE" id="PS00841">
    <property type="entry name" value="XPG_1"/>
    <property type="match status" value="1"/>
</dbReference>
<comment type="cofactor">
    <cofactor evidence="13">
        <name>Mg(2+)</name>
        <dbReference type="ChEBI" id="CHEBI:18420"/>
    </cofactor>
    <text evidence="13">Binds 2 magnesium ions per subunit. They probably participate in the reaction catalyzed by the enzyme. May bind an additional third magnesium ion after substrate binding.</text>
</comment>
<name>A0A5K1V1N7_ENTHI</name>
<dbReference type="FunFam" id="3.40.50.1010:FF:000101">
    <property type="entry name" value="Exonuclease I, putative"/>
    <property type="match status" value="1"/>
</dbReference>
<dbReference type="SMART" id="SM00484">
    <property type="entry name" value="XPGI"/>
    <property type="match status" value="1"/>
</dbReference>
<dbReference type="Pfam" id="PF00752">
    <property type="entry name" value="XPG_N"/>
    <property type="match status" value="1"/>
</dbReference>
<dbReference type="VEuPathDB" id="AmoebaDB:EHI8A_062290"/>
<sequence length="486" mass="55528">MGIKQLLPFVSSIIHKSSIDKFKNKKAAIDGYALLHRIATRNPRQIVLNNDYSFIVNGMLEYLKFFNTHKIIPIFVFDGATLPSKKGVEEERLNRRKSAYSNALKYEKEGKQIEALVCWKQAIDITPFHASKVINAFHKRGVQCIVAPYEADAQMAYLSRTGYVDVVICEDSDMIPYGCSVVLFKLNVVSNTCDVYQAQDLPKTPFGINITLFQLQITCILSGCDYFQGVNGIGLKKALKIVGSCKTIKQVILSLKKNYNKPLPNNLEEQLNDALFTFNHQYIYDIEEKTIIPLTDFEGNETTELIERTLGKKLDQGSVIQIAEGKIDPNTLEPFKNNEIDIFDLEPIPEIKQFQTSQKSPKWCVDDILKKVHPQNEENEDSNELVSGEEESKLDSQPISEIKIEEPQSTVQRKDDFHEETEIKSNIIDNDPFEPENSFTFIQEDLTSLKRVRYEENNDDELTELSTFSNKTPSDIEQPLSKRKFE</sequence>
<evidence type="ECO:0000256" key="8">
    <source>
        <dbReference type="ARBA" id="ARBA00022842"/>
    </source>
</evidence>
<proteinExistence type="inferred from homology"/>
<accession>A0A5K1V1N7</accession>
<dbReference type="VEuPathDB" id="AmoebaDB:EHI5A_006210"/>
<keyword evidence="8 13" id="KW-0460">Magnesium</keyword>
<feature type="compositionally biased region" description="Acidic residues" evidence="14">
    <location>
        <begin position="377"/>
        <end position="389"/>
    </location>
</feature>
<evidence type="ECO:0000256" key="5">
    <source>
        <dbReference type="ARBA" id="ARBA00022763"/>
    </source>
</evidence>
<dbReference type="GO" id="GO:0017108">
    <property type="term" value="F:5'-flap endonuclease activity"/>
    <property type="evidence" value="ECO:0007669"/>
    <property type="project" value="TreeGrafter"/>
</dbReference>
<evidence type="ECO:0000256" key="13">
    <source>
        <dbReference type="RuleBase" id="RU910737"/>
    </source>
</evidence>
<dbReference type="PANTHER" id="PTHR11081">
    <property type="entry name" value="FLAP ENDONUCLEASE FAMILY MEMBER"/>
    <property type="match status" value="1"/>
</dbReference>
<evidence type="ECO:0000256" key="9">
    <source>
        <dbReference type="ARBA" id="ARBA00022881"/>
    </source>
</evidence>
<dbReference type="Proteomes" id="UP000078387">
    <property type="component" value="Unassembled WGS sequence"/>
</dbReference>
<keyword evidence="10 13" id="KW-0238">DNA-binding</keyword>
<dbReference type="VEuPathDB" id="AmoebaDB:KM1_005020"/>
<comment type="similarity">
    <text evidence="2 13">Belongs to the XPG/RAD2 endonuclease family. EXO1 subfamily.</text>
</comment>
<dbReference type="Pfam" id="PF00867">
    <property type="entry name" value="XPG_I"/>
    <property type="match status" value="1"/>
</dbReference>
<feature type="domain" description="XPG N-terminal" evidence="16">
    <location>
        <begin position="1"/>
        <end position="99"/>
    </location>
</feature>
<dbReference type="SUPFAM" id="SSF47807">
    <property type="entry name" value="5' to 3' exonuclease, C-terminal subdomain"/>
    <property type="match status" value="1"/>
</dbReference>
<dbReference type="PANTHER" id="PTHR11081:SF8">
    <property type="entry name" value="EXONUCLEASE 1"/>
    <property type="match status" value="1"/>
</dbReference>
<reference evidence="17 18" key="1">
    <citation type="submission" date="2016-05" db="EMBL/GenBank/DDBJ databases">
        <title>First whole genome sequencing of Entamoeba histolytica HM1:IMSS-clone-6.</title>
        <authorList>
            <person name="Mukherjee Avik.K."/>
            <person name="Izumyama S."/>
            <person name="Nakada-Tsukui K."/>
            <person name="Nozaki T."/>
        </authorList>
    </citation>
    <scope>NUCLEOTIDE SEQUENCE [LARGE SCALE GENOMIC DNA]</scope>
    <source>
        <strain evidence="17 18">HM1:IMSS clone 6</strain>
    </source>
</reference>
<evidence type="ECO:0000256" key="4">
    <source>
        <dbReference type="ARBA" id="ARBA00022723"/>
    </source>
</evidence>
<dbReference type="GO" id="GO:0035312">
    <property type="term" value="F:5'-3' DNA exonuclease activity"/>
    <property type="evidence" value="ECO:0007669"/>
    <property type="project" value="UniProtKB-UniRule"/>
</dbReference>
<dbReference type="GO" id="GO:0006298">
    <property type="term" value="P:mismatch repair"/>
    <property type="evidence" value="ECO:0007669"/>
    <property type="project" value="TreeGrafter"/>
</dbReference>
<dbReference type="AlphaFoldDB" id="A0A5K1V1N7"/>
<keyword evidence="5 13" id="KW-0227">DNA damage</keyword>
<dbReference type="CDD" id="cd09908">
    <property type="entry name" value="H3TH_EXO1"/>
    <property type="match status" value="1"/>
</dbReference>
<dbReference type="PRINTS" id="PR00853">
    <property type="entry name" value="XPGRADSUPER"/>
</dbReference>
<keyword evidence="7 13" id="KW-0269">Exonuclease</keyword>
<keyword evidence="9 13" id="KW-0267">Excision nuclease</keyword>
<dbReference type="CDD" id="cd09857">
    <property type="entry name" value="PIN_EXO1"/>
    <property type="match status" value="1"/>
</dbReference>
<evidence type="ECO:0000256" key="10">
    <source>
        <dbReference type="ARBA" id="ARBA00023125"/>
    </source>
</evidence>
<dbReference type="SUPFAM" id="SSF88723">
    <property type="entry name" value="PIN domain-like"/>
    <property type="match status" value="1"/>
</dbReference>
<comment type="caution">
    <text evidence="17">The sequence shown here is derived from an EMBL/GenBank/DDBJ whole genome shotgun (WGS) entry which is preliminary data.</text>
</comment>
<dbReference type="InterPro" id="IPR037315">
    <property type="entry name" value="EXO1_H3TH"/>
</dbReference>
<protein>
    <recommendedName>
        <fullName evidence="13">Exonuclease 1</fullName>
        <ecNumber evidence="13">3.1.-.-</ecNumber>
    </recommendedName>
</protein>
<dbReference type="VEuPathDB" id="AmoebaDB:EHI7A_059970"/>
<feature type="region of interest" description="Disordered" evidence="14">
    <location>
        <begin position="458"/>
        <end position="486"/>
    </location>
</feature>
<dbReference type="InterPro" id="IPR036279">
    <property type="entry name" value="5-3_exonuclease_C_sf"/>
</dbReference>
<dbReference type="InterPro" id="IPR019974">
    <property type="entry name" value="XPG_CS"/>
</dbReference>
<evidence type="ECO:0000256" key="7">
    <source>
        <dbReference type="ARBA" id="ARBA00022839"/>
    </source>
</evidence>
<dbReference type="GO" id="GO:0046872">
    <property type="term" value="F:metal ion binding"/>
    <property type="evidence" value="ECO:0007669"/>
    <property type="project" value="UniProtKB-UniRule"/>
</dbReference>
<dbReference type="GO" id="GO:0003677">
    <property type="term" value="F:DNA binding"/>
    <property type="evidence" value="ECO:0007669"/>
    <property type="project" value="UniProtKB-UniRule"/>
</dbReference>
<dbReference type="SMART" id="SM00279">
    <property type="entry name" value="HhH2"/>
    <property type="match status" value="1"/>
</dbReference>
<keyword evidence="11 13" id="KW-0234">DNA repair</keyword>
<evidence type="ECO:0000256" key="2">
    <source>
        <dbReference type="ARBA" id="ARBA00010563"/>
    </source>
</evidence>
<keyword evidence="4 13" id="KW-0479">Metal-binding</keyword>
<evidence type="ECO:0000256" key="3">
    <source>
        <dbReference type="ARBA" id="ARBA00022722"/>
    </source>
</evidence>
<keyword evidence="13" id="KW-0228">DNA excision</keyword>
<dbReference type="InterPro" id="IPR008918">
    <property type="entry name" value="HhH2"/>
</dbReference>
<evidence type="ECO:0000313" key="18">
    <source>
        <dbReference type="Proteomes" id="UP000078387"/>
    </source>
</evidence>
<evidence type="ECO:0000256" key="14">
    <source>
        <dbReference type="SAM" id="MobiDB-lite"/>
    </source>
</evidence>
<dbReference type="EC" id="3.1.-.-" evidence="13"/>
<feature type="compositionally biased region" description="Polar residues" evidence="14">
    <location>
        <begin position="464"/>
        <end position="475"/>
    </location>
</feature>
<keyword evidence="6 13" id="KW-0378">Hydrolase</keyword>
<dbReference type="Gene3D" id="1.10.150.20">
    <property type="entry name" value="5' to 3' exonuclease, C-terminal subdomain"/>
    <property type="match status" value="1"/>
</dbReference>
<comment type="function">
    <text evidence="13">5'-&gt;3' double-stranded DNA exonuclease which may also possess a cryptic 3'-&gt;5' double-stranded DNA exonuclease activity. Functions in DNA mismatch repair.</text>
</comment>
<dbReference type="EMBL" id="BDEQ01000001">
    <property type="protein sequence ID" value="GAT92330.1"/>
    <property type="molecule type" value="Genomic_DNA"/>
</dbReference>
<dbReference type="InterPro" id="IPR006086">
    <property type="entry name" value="XPG-I_dom"/>
</dbReference>
<feature type="compositionally biased region" description="Basic and acidic residues" evidence="14">
    <location>
        <begin position="402"/>
        <end position="417"/>
    </location>
</feature>
<dbReference type="InterPro" id="IPR044752">
    <property type="entry name" value="PIN-like_EXO1"/>
</dbReference>
<keyword evidence="3 13" id="KW-0540">Nuclease</keyword>
<evidence type="ECO:0000259" key="16">
    <source>
        <dbReference type="SMART" id="SM00485"/>
    </source>
</evidence>
<evidence type="ECO:0000256" key="11">
    <source>
        <dbReference type="ARBA" id="ARBA00023204"/>
    </source>
</evidence>
<dbReference type="OMA" id="ERCITFY"/>